<sequence>MELKFPVGLEKNEVLIERDGIKIEVPWPVQIQILKERNKKAKYDVIRNEKNIYIAEADVEVNKENRFHITDMWEQNTNNIKLSRKVACISAEKETAIRISTEFHCKSKHAKNFDDYQFVIPGAFYNKNDTDQNGQDDYLGTFEQDYKDDRNPNLSVTGFAKNDKQFISLIRADIPKVDTTITRKQIAERHFVHNTDIGSLGIAPSANRMEEFLLRCDYPFYERNSFCLNVDGSEWAAYRKIKQGEELEVSYILQFGEAENLTEASWKTSVFQMERILNDDIRHPFSLEETIPYRRDLLHNSFRDFPEKKNHPCGYVCHFSPRENYGNQNVLEYGFSGNQTMVCYEMLRAAEETGKEEYRERALKTIQFFVEHCIAESGLPNAMYSVEKEEFVYWWTGVLMPFQYSENREELEKFLGNQVVGAMMGIAEKLKGTKGNYCRTMTEAMYYLMLCFLEEKENGTLHKDWLDVVVAFCDKMIEIQNTDGSWYRAYTMEGTPMTYPEEWFGSNVIEQGSGTIFPGEVLALVHEYTGNEKYRSALCKAADFIMEHYVEDVLYLGGLNDTTHKKSVKIDAVGVMYNMRTLLLAYETTKKERYLYGAKSAAQILASWTYLWDIPFDENTLLGKNDFGTTGWAGCDVIPGCSYVDDEFVEFVPDLMRIAEYSGNKKLAILGKIVTLGMQHGLSMPQRMYGYTMPGIQCEGFLTSLWLSDTDDLEFSGAVAKNKGDDNDTCNGLINGQALYNLDSLKRRYHTLEFDKIIEQIFAE</sequence>
<name>A0AAW4WE27_9FIRM</name>
<dbReference type="RefSeq" id="WP_227709574.1">
    <property type="nucleotide sequence ID" value="NZ_JAJEQW010000002.1"/>
</dbReference>
<comment type="caution">
    <text evidence="1">The sequence shown here is derived from an EMBL/GenBank/DDBJ whole genome shotgun (WGS) entry which is preliminary data.</text>
</comment>
<dbReference type="InterPro" id="IPR008928">
    <property type="entry name" value="6-hairpin_glycosidase_sf"/>
</dbReference>
<gene>
    <name evidence="1" type="ORF">LKD47_02435</name>
</gene>
<organism evidence="1 2">
    <name type="scientific">Roseburia amylophila</name>
    <dbReference type="NCBI Taxonomy" id="2981794"/>
    <lineage>
        <taxon>Bacteria</taxon>
        <taxon>Bacillati</taxon>
        <taxon>Bacillota</taxon>
        <taxon>Clostridia</taxon>
        <taxon>Lachnospirales</taxon>
        <taxon>Lachnospiraceae</taxon>
        <taxon>Roseburia</taxon>
    </lineage>
</organism>
<dbReference type="Gene3D" id="1.50.10.20">
    <property type="match status" value="1"/>
</dbReference>
<dbReference type="SUPFAM" id="SSF48208">
    <property type="entry name" value="Six-hairpin glycosidases"/>
    <property type="match status" value="2"/>
</dbReference>
<evidence type="ECO:0000313" key="1">
    <source>
        <dbReference type="EMBL" id="MCC2241162.1"/>
    </source>
</evidence>
<evidence type="ECO:0000313" key="2">
    <source>
        <dbReference type="Proteomes" id="UP001198893"/>
    </source>
</evidence>
<protein>
    <recommendedName>
        <fullName evidence="3">Cellobiose phosphorylase</fullName>
    </recommendedName>
</protein>
<dbReference type="Proteomes" id="UP001198893">
    <property type="component" value="Unassembled WGS sequence"/>
</dbReference>
<dbReference type="GO" id="GO:0005975">
    <property type="term" value="P:carbohydrate metabolic process"/>
    <property type="evidence" value="ECO:0007669"/>
    <property type="project" value="InterPro"/>
</dbReference>
<dbReference type="AlphaFoldDB" id="A0AAW4WE27"/>
<dbReference type="EMBL" id="JAJEQW010000002">
    <property type="protein sequence ID" value="MCC2241162.1"/>
    <property type="molecule type" value="Genomic_DNA"/>
</dbReference>
<evidence type="ECO:0008006" key="3">
    <source>
        <dbReference type="Google" id="ProtNLM"/>
    </source>
</evidence>
<reference evidence="1" key="1">
    <citation type="submission" date="2021-10" db="EMBL/GenBank/DDBJ databases">
        <title>Anaerobic single-cell dispensing facilitates the cultivation of human gut bacteria.</title>
        <authorList>
            <person name="Afrizal A."/>
        </authorList>
    </citation>
    <scope>NUCLEOTIDE SEQUENCE</scope>
    <source>
        <strain evidence="1">CLA-AA-H204</strain>
    </source>
</reference>
<accession>A0AAW4WE27</accession>
<proteinExistence type="predicted"/>